<keyword evidence="6" id="KW-1185">Reference proteome</keyword>
<dbReference type="PANTHER" id="PTHR45825">
    <property type="entry name" value="GRANULE-BOUND STARCH SYNTHASE 1, CHLOROPLASTIC/AMYLOPLASTIC"/>
    <property type="match status" value="1"/>
</dbReference>
<accession>A0A031LKK3</accession>
<dbReference type="Pfam" id="PF00534">
    <property type="entry name" value="Glycos_transf_1"/>
    <property type="match status" value="1"/>
</dbReference>
<protein>
    <submittedName>
        <fullName evidence="5">Glycogen synthase</fullName>
    </submittedName>
</protein>
<dbReference type="Proteomes" id="UP000024332">
    <property type="component" value="Unassembled WGS sequence"/>
</dbReference>
<dbReference type="SUPFAM" id="SSF53756">
    <property type="entry name" value="UDP-Glycosyltransferase/glycogen phosphorylase"/>
    <property type="match status" value="1"/>
</dbReference>
<evidence type="ECO:0000313" key="6">
    <source>
        <dbReference type="Proteomes" id="UP000024332"/>
    </source>
</evidence>
<dbReference type="PANTHER" id="PTHR45825:SF11">
    <property type="entry name" value="ALPHA AMYLASE DOMAIN-CONTAINING PROTEIN"/>
    <property type="match status" value="1"/>
</dbReference>
<gene>
    <name evidence="5" type="ORF">CM19_12465</name>
</gene>
<evidence type="ECO:0000256" key="1">
    <source>
        <dbReference type="ARBA" id="ARBA00022676"/>
    </source>
</evidence>
<proteinExistence type="predicted"/>
<keyword evidence="2" id="KW-0808">Transferase</keyword>
<sequence>MKRIESLWLPEKVDSVWLLTFELLKVASMGGLGNAVYNLGKELANQGIKVTVLMPSHGRHMSDYYRKSMNLRDSGLSFFGVRKGLDGGTYPYRLGFEIGDLDGMRIMIAKGLDYNTGKIIDSWNLYENTMEKASLFARAIEGYIQVMQFDNVPSIIHVNDWHSVIAGVKAKLSFEQRRLIVPLIYTIHLLNRVGAPWHYASQDWSGLEDYPHYVWMVSKHVLYGTRTLWDYCEGKIEKFGCYEADLIASVSRNYLSYDVFSYVGNFMENKGCVTYNGTDWDVNTVKDFSSKFLGTINRSEGRKKMYSFLPNIKVVPNDYASGNMLWNNRSRIGIRDDWTYEPLGDGPLVLFTGRIIYQKGIDILLRAFKDVVRDIWNARLIVLGIPTDDYGLLQDVIDRAAEVRDNVRLIIGSTPSLDIYKLFHYISSVFVAPSRWEPFGINAIEAMAVGLPVVAFTVGGLAESVIDLRWSTSNGTGFLVEPESISSLANALKTSIYLSLADETENRDLLNKAQLLKVDDVKFWEKVRQNSISRVNSEFRWSKVGKSALECYNKALNMARYRALAYM</sequence>
<comment type="caution">
    <text evidence="5">The sequence shown here is derived from an EMBL/GenBank/DDBJ whole genome shotgun (WGS) entry which is preliminary data.</text>
</comment>
<evidence type="ECO:0000313" key="5">
    <source>
        <dbReference type="EMBL" id="EZQ01744.1"/>
    </source>
</evidence>
<dbReference type="AlphaFoldDB" id="A0A031LKK3"/>
<name>A0A031LKK3_9CREN</name>
<keyword evidence="1" id="KW-0328">Glycosyltransferase</keyword>
<dbReference type="OrthoDB" id="132546at2157"/>
<dbReference type="InterPro" id="IPR013534">
    <property type="entry name" value="Starch_synth_cat_dom"/>
</dbReference>
<organism evidence="5 6">
    <name type="scientific">Candidatus Acidianus copahuensis</name>
    <dbReference type="NCBI Taxonomy" id="1160895"/>
    <lineage>
        <taxon>Archaea</taxon>
        <taxon>Thermoproteota</taxon>
        <taxon>Thermoprotei</taxon>
        <taxon>Sulfolobales</taxon>
        <taxon>Sulfolobaceae</taxon>
        <taxon>Acidianus</taxon>
    </lineage>
</organism>
<feature type="domain" description="Starch synthase catalytic" evidence="4">
    <location>
        <begin position="16"/>
        <end position="255"/>
    </location>
</feature>
<dbReference type="GO" id="GO:0016757">
    <property type="term" value="F:glycosyltransferase activity"/>
    <property type="evidence" value="ECO:0007669"/>
    <property type="project" value="UniProtKB-KW"/>
</dbReference>
<dbReference type="EMBL" id="JFZT01000062">
    <property type="protein sequence ID" value="EZQ01744.1"/>
    <property type="molecule type" value="Genomic_DNA"/>
</dbReference>
<dbReference type="STRING" id="1160895.CM19_12465"/>
<reference evidence="5 6" key="1">
    <citation type="submission" date="2014-03" db="EMBL/GenBank/DDBJ databases">
        <title>Draft genome sequence of the novel thermoacidophilic archaea Acidianus copahuensis ALE1 strain, isolated from Copahue volcanic area in Neuquen Argentina.</title>
        <authorList>
            <person name="Urbieta M.S."/>
            <person name="Rascovan N."/>
            <person name="Castro C."/>
            <person name="Revale S."/>
            <person name="Giaveno M.A."/>
            <person name="Vazquez M.P."/>
            <person name="Donati E.R."/>
        </authorList>
    </citation>
    <scope>NUCLEOTIDE SEQUENCE [LARGE SCALE GENOMIC DNA]</scope>
    <source>
        <strain evidence="5 6">ALE1</strain>
    </source>
</reference>
<evidence type="ECO:0000256" key="2">
    <source>
        <dbReference type="ARBA" id="ARBA00022679"/>
    </source>
</evidence>
<dbReference type="InterPro" id="IPR001296">
    <property type="entry name" value="Glyco_trans_1"/>
</dbReference>
<dbReference type="Gene3D" id="3.40.50.2000">
    <property type="entry name" value="Glycogen Phosphorylase B"/>
    <property type="match status" value="2"/>
</dbReference>
<evidence type="ECO:0000259" key="4">
    <source>
        <dbReference type="Pfam" id="PF08323"/>
    </source>
</evidence>
<dbReference type="RefSeq" id="WP_048100659.1">
    <property type="nucleotide sequence ID" value="NZ_JFZT01000062.1"/>
</dbReference>
<evidence type="ECO:0000259" key="3">
    <source>
        <dbReference type="Pfam" id="PF00534"/>
    </source>
</evidence>
<feature type="domain" description="Glycosyl transferase family 1" evidence="3">
    <location>
        <begin position="344"/>
        <end position="494"/>
    </location>
</feature>
<dbReference type="Pfam" id="PF08323">
    <property type="entry name" value="Glyco_transf_5"/>
    <property type="match status" value="1"/>
</dbReference>